<dbReference type="Gene3D" id="6.10.140.2220">
    <property type="match status" value="1"/>
</dbReference>
<dbReference type="PROSITE" id="PS01360">
    <property type="entry name" value="ZF_MYND_1"/>
    <property type="match status" value="1"/>
</dbReference>
<evidence type="ECO:0000256" key="1">
    <source>
        <dbReference type="ARBA" id="ARBA00022723"/>
    </source>
</evidence>
<dbReference type="Proteomes" id="UP001295740">
    <property type="component" value="Unassembled WGS sequence"/>
</dbReference>
<evidence type="ECO:0000256" key="4">
    <source>
        <dbReference type="PROSITE-ProRule" id="PRU00134"/>
    </source>
</evidence>
<keyword evidence="2 4" id="KW-0863">Zinc-finger</keyword>
<comment type="caution">
    <text evidence="6">The sequence shown here is derived from an EMBL/GenBank/DDBJ whole genome shotgun (WGS) entry which is preliminary data.</text>
</comment>
<protein>
    <submittedName>
        <fullName evidence="6">Uu.00g038080.m01.CDS01</fullName>
    </submittedName>
</protein>
<keyword evidence="1" id="KW-0479">Metal-binding</keyword>
<dbReference type="PROSITE" id="PS50865">
    <property type="entry name" value="ZF_MYND_2"/>
    <property type="match status" value="1"/>
</dbReference>
<proteinExistence type="predicted"/>
<evidence type="ECO:0000256" key="3">
    <source>
        <dbReference type="ARBA" id="ARBA00022833"/>
    </source>
</evidence>
<evidence type="ECO:0000256" key="2">
    <source>
        <dbReference type="ARBA" id="ARBA00022771"/>
    </source>
</evidence>
<dbReference type="GO" id="GO:0008270">
    <property type="term" value="F:zinc ion binding"/>
    <property type="evidence" value="ECO:0007669"/>
    <property type="project" value="UniProtKB-KW"/>
</dbReference>
<reference evidence="6" key="1">
    <citation type="submission" date="2023-10" db="EMBL/GenBank/DDBJ databases">
        <authorList>
            <person name="Hackl T."/>
        </authorList>
    </citation>
    <scope>NUCLEOTIDE SEQUENCE</scope>
</reference>
<evidence type="ECO:0000313" key="6">
    <source>
        <dbReference type="EMBL" id="CAJ2500955.1"/>
    </source>
</evidence>
<keyword evidence="7" id="KW-1185">Reference proteome</keyword>
<dbReference type="AlphaFoldDB" id="A0AAI8YDP5"/>
<organism evidence="6 7">
    <name type="scientific">Anthostomella pinea</name>
    <dbReference type="NCBI Taxonomy" id="933095"/>
    <lineage>
        <taxon>Eukaryota</taxon>
        <taxon>Fungi</taxon>
        <taxon>Dikarya</taxon>
        <taxon>Ascomycota</taxon>
        <taxon>Pezizomycotina</taxon>
        <taxon>Sordariomycetes</taxon>
        <taxon>Xylariomycetidae</taxon>
        <taxon>Xylariales</taxon>
        <taxon>Xylariaceae</taxon>
        <taxon>Anthostomella</taxon>
    </lineage>
</organism>
<feature type="domain" description="MYND-type" evidence="5">
    <location>
        <begin position="11"/>
        <end position="53"/>
    </location>
</feature>
<keyword evidence="3" id="KW-0862">Zinc</keyword>
<sequence>MSSTAPANFSCGRCHTSQQDLDEPLKHCAACQSVQYCSRDCQRRDWQDHKTRCRQIQAGAAPQGGRTTMAELGRKTGQHDAGSANDQAGTNTIYYLKTSTPHLYDITLSGPYRDLDAVYPQIMNNFGSEYPAGRSAVQDFMRDGHLMSFQHITAPHRNDPNRTRTMRLVTERASRSYLDPMEILNITDYGGGVSLTDIHVRGTYDNEAAANTAAERVVQQLIGQLQGGNAYPGPGSDFAAMISGSRADGSEALTMVEVRHDTGYPRQ</sequence>
<dbReference type="InterPro" id="IPR002893">
    <property type="entry name" value="Znf_MYND"/>
</dbReference>
<dbReference type="SUPFAM" id="SSF144232">
    <property type="entry name" value="HIT/MYND zinc finger-like"/>
    <property type="match status" value="1"/>
</dbReference>
<dbReference type="Pfam" id="PF01753">
    <property type="entry name" value="zf-MYND"/>
    <property type="match status" value="1"/>
</dbReference>
<evidence type="ECO:0000313" key="7">
    <source>
        <dbReference type="Proteomes" id="UP001295740"/>
    </source>
</evidence>
<gene>
    <name evidence="6" type="ORF">KHLLAP_LOCUS1423</name>
</gene>
<dbReference type="EMBL" id="CAUWAG010000003">
    <property type="protein sequence ID" value="CAJ2500955.1"/>
    <property type="molecule type" value="Genomic_DNA"/>
</dbReference>
<evidence type="ECO:0000259" key="5">
    <source>
        <dbReference type="PROSITE" id="PS50865"/>
    </source>
</evidence>
<accession>A0AAI8YDP5</accession>
<name>A0AAI8YDP5_9PEZI</name>